<keyword evidence="3" id="KW-1185">Reference proteome</keyword>
<keyword evidence="1" id="KW-0812">Transmembrane</keyword>
<dbReference type="AlphaFoldDB" id="A0A0Q9W801"/>
<evidence type="ECO:0000313" key="3">
    <source>
        <dbReference type="Proteomes" id="UP000008792"/>
    </source>
</evidence>
<reference evidence="2 3" key="1">
    <citation type="journal article" date="2007" name="Nature">
        <title>Evolution of genes and genomes on the Drosophila phylogeny.</title>
        <authorList>
            <consortium name="Drosophila 12 Genomes Consortium"/>
            <person name="Clark A.G."/>
            <person name="Eisen M.B."/>
            <person name="Smith D.R."/>
            <person name="Bergman C.M."/>
            <person name="Oliver B."/>
            <person name="Markow T.A."/>
            <person name="Kaufman T.C."/>
            <person name="Kellis M."/>
            <person name="Gelbart W."/>
            <person name="Iyer V.N."/>
            <person name="Pollard D.A."/>
            <person name="Sackton T.B."/>
            <person name="Larracuente A.M."/>
            <person name="Singh N.D."/>
            <person name="Abad J.P."/>
            <person name="Abt D.N."/>
            <person name="Adryan B."/>
            <person name="Aguade M."/>
            <person name="Akashi H."/>
            <person name="Anderson W.W."/>
            <person name="Aquadro C.F."/>
            <person name="Ardell D.H."/>
            <person name="Arguello R."/>
            <person name="Artieri C.G."/>
            <person name="Barbash D.A."/>
            <person name="Barker D."/>
            <person name="Barsanti P."/>
            <person name="Batterham P."/>
            <person name="Batzoglou S."/>
            <person name="Begun D."/>
            <person name="Bhutkar A."/>
            <person name="Blanco E."/>
            <person name="Bosak S.A."/>
            <person name="Bradley R.K."/>
            <person name="Brand A.D."/>
            <person name="Brent M.R."/>
            <person name="Brooks A.N."/>
            <person name="Brown R.H."/>
            <person name="Butlin R.K."/>
            <person name="Caggese C."/>
            <person name="Calvi B.R."/>
            <person name="Bernardo de Carvalho A."/>
            <person name="Caspi A."/>
            <person name="Castrezana S."/>
            <person name="Celniker S.E."/>
            <person name="Chang J.L."/>
            <person name="Chapple C."/>
            <person name="Chatterji S."/>
            <person name="Chinwalla A."/>
            <person name="Civetta A."/>
            <person name="Clifton S.W."/>
            <person name="Comeron J.M."/>
            <person name="Costello J.C."/>
            <person name="Coyne J.A."/>
            <person name="Daub J."/>
            <person name="David R.G."/>
            <person name="Delcher A.L."/>
            <person name="Delehaunty K."/>
            <person name="Do C.B."/>
            <person name="Ebling H."/>
            <person name="Edwards K."/>
            <person name="Eickbush T."/>
            <person name="Evans J.D."/>
            <person name="Filipski A."/>
            <person name="Findeiss S."/>
            <person name="Freyhult E."/>
            <person name="Fulton L."/>
            <person name="Fulton R."/>
            <person name="Garcia A.C."/>
            <person name="Gardiner A."/>
            <person name="Garfield D.A."/>
            <person name="Garvin B.E."/>
            <person name="Gibson G."/>
            <person name="Gilbert D."/>
            <person name="Gnerre S."/>
            <person name="Godfrey J."/>
            <person name="Good R."/>
            <person name="Gotea V."/>
            <person name="Gravely B."/>
            <person name="Greenberg A.J."/>
            <person name="Griffiths-Jones S."/>
            <person name="Gross S."/>
            <person name="Guigo R."/>
            <person name="Gustafson E.A."/>
            <person name="Haerty W."/>
            <person name="Hahn M.W."/>
            <person name="Halligan D.L."/>
            <person name="Halpern A.L."/>
            <person name="Halter G.M."/>
            <person name="Han M.V."/>
            <person name="Heger A."/>
            <person name="Hillier L."/>
            <person name="Hinrichs A.S."/>
            <person name="Holmes I."/>
            <person name="Hoskins R.A."/>
            <person name="Hubisz M.J."/>
            <person name="Hultmark D."/>
            <person name="Huntley M.A."/>
            <person name="Jaffe D.B."/>
            <person name="Jagadeeshan S."/>
            <person name="Jeck W.R."/>
            <person name="Johnson J."/>
            <person name="Jones C.D."/>
            <person name="Jordan W.C."/>
            <person name="Karpen G.H."/>
            <person name="Kataoka E."/>
            <person name="Keightley P.D."/>
            <person name="Kheradpour P."/>
            <person name="Kirkness E.F."/>
            <person name="Koerich L.B."/>
            <person name="Kristiansen K."/>
            <person name="Kudrna D."/>
            <person name="Kulathinal R.J."/>
            <person name="Kumar S."/>
            <person name="Kwok R."/>
            <person name="Lander E."/>
            <person name="Langley C.H."/>
            <person name="Lapoint R."/>
            <person name="Lazzaro B.P."/>
            <person name="Lee S.J."/>
            <person name="Levesque L."/>
            <person name="Li R."/>
            <person name="Lin C.F."/>
            <person name="Lin M.F."/>
            <person name="Lindblad-Toh K."/>
            <person name="Llopart A."/>
            <person name="Long M."/>
            <person name="Low L."/>
            <person name="Lozovsky E."/>
            <person name="Lu J."/>
            <person name="Luo M."/>
            <person name="Machado C.A."/>
            <person name="Makalowski W."/>
            <person name="Marzo M."/>
            <person name="Matsuda M."/>
            <person name="Matzkin L."/>
            <person name="McAllister B."/>
            <person name="McBride C.S."/>
            <person name="McKernan B."/>
            <person name="McKernan K."/>
            <person name="Mendez-Lago M."/>
            <person name="Minx P."/>
            <person name="Mollenhauer M.U."/>
            <person name="Montooth K."/>
            <person name="Mount S.M."/>
            <person name="Mu X."/>
            <person name="Myers E."/>
            <person name="Negre B."/>
            <person name="Newfeld S."/>
            <person name="Nielsen R."/>
            <person name="Noor M.A."/>
            <person name="O'Grady P."/>
            <person name="Pachter L."/>
            <person name="Papaceit M."/>
            <person name="Parisi M.J."/>
            <person name="Parisi M."/>
            <person name="Parts L."/>
            <person name="Pedersen J.S."/>
            <person name="Pesole G."/>
            <person name="Phillippy A.M."/>
            <person name="Ponting C.P."/>
            <person name="Pop M."/>
            <person name="Porcelli D."/>
            <person name="Powell J.R."/>
            <person name="Prohaska S."/>
            <person name="Pruitt K."/>
            <person name="Puig M."/>
            <person name="Quesneville H."/>
            <person name="Ram K.R."/>
            <person name="Rand D."/>
            <person name="Rasmussen M.D."/>
            <person name="Reed L.K."/>
            <person name="Reenan R."/>
            <person name="Reily A."/>
            <person name="Remington K.A."/>
            <person name="Rieger T.T."/>
            <person name="Ritchie M.G."/>
            <person name="Robin C."/>
            <person name="Rogers Y.H."/>
            <person name="Rohde C."/>
            <person name="Rozas J."/>
            <person name="Rubenfield M.J."/>
            <person name="Ruiz A."/>
            <person name="Russo S."/>
            <person name="Salzberg S.L."/>
            <person name="Sanchez-Gracia A."/>
            <person name="Saranga D.J."/>
            <person name="Sato H."/>
            <person name="Schaeffer S.W."/>
            <person name="Schatz M.C."/>
            <person name="Schlenke T."/>
            <person name="Schwartz R."/>
            <person name="Segarra C."/>
            <person name="Singh R.S."/>
            <person name="Sirot L."/>
            <person name="Sirota M."/>
            <person name="Sisneros N.B."/>
            <person name="Smith C.D."/>
            <person name="Smith T.F."/>
            <person name="Spieth J."/>
            <person name="Stage D.E."/>
            <person name="Stark A."/>
            <person name="Stephan W."/>
            <person name="Strausberg R.L."/>
            <person name="Strempel S."/>
            <person name="Sturgill D."/>
            <person name="Sutton G."/>
            <person name="Sutton G.G."/>
            <person name="Tao W."/>
            <person name="Teichmann S."/>
            <person name="Tobari Y.N."/>
            <person name="Tomimura Y."/>
            <person name="Tsolas J.M."/>
            <person name="Valente V.L."/>
            <person name="Venter E."/>
            <person name="Venter J.C."/>
            <person name="Vicario S."/>
            <person name="Vieira F.G."/>
            <person name="Vilella A.J."/>
            <person name="Villasante A."/>
            <person name="Walenz B."/>
            <person name="Wang J."/>
            <person name="Wasserman M."/>
            <person name="Watts T."/>
            <person name="Wilson D."/>
            <person name="Wilson R.K."/>
            <person name="Wing R.A."/>
            <person name="Wolfner M.F."/>
            <person name="Wong A."/>
            <person name="Wong G.K."/>
            <person name="Wu C.I."/>
            <person name="Wu G."/>
            <person name="Yamamoto D."/>
            <person name="Yang H.P."/>
            <person name="Yang S.P."/>
            <person name="Yorke J.A."/>
            <person name="Yoshida K."/>
            <person name="Zdobnov E."/>
            <person name="Zhang P."/>
            <person name="Zhang Y."/>
            <person name="Zimin A.V."/>
            <person name="Baldwin J."/>
            <person name="Abdouelleil A."/>
            <person name="Abdulkadir J."/>
            <person name="Abebe A."/>
            <person name="Abera B."/>
            <person name="Abreu J."/>
            <person name="Acer S.C."/>
            <person name="Aftuck L."/>
            <person name="Alexander A."/>
            <person name="An P."/>
            <person name="Anderson E."/>
            <person name="Anderson S."/>
            <person name="Arachi H."/>
            <person name="Azer M."/>
            <person name="Bachantsang P."/>
            <person name="Barry A."/>
            <person name="Bayul T."/>
            <person name="Berlin A."/>
            <person name="Bessette D."/>
            <person name="Bloom T."/>
            <person name="Blye J."/>
            <person name="Boguslavskiy L."/>
            <person name="Bonnet C."/>
            <person name="Boukhgalter B."/>
            <person name="Bourzgui I."/>
            <person name="Brown A."/>
            <person name="Cahill P."/>
            <person name="Channer S."/>
            <person name="Cheshatsang Y."/>
            <person name="Chuda L."/>
            <person name="Citroen M."/>
            <person name="Collymore A."/>
            <person name="Cooke P."/>
            <person name="Costello M."/>
            <person name="D'Aco K."/>
            <person name="Daza R."/>
            <person name="De Haan G."/>
            <person name="DeGray S."/>
            <person name="DeMaso C."/>
            <person name="Dhargay N."/>
            <person name="Dooley K."/>
            <person name="Dooley E."/>
            <person name="Doricent M."/>
            <person name="Dorje P."/>
            <person name="Dorjee K."/>
            <person name="Dupes A."/>
            <person name="Elong R."/>
            <person name="Falk J."/>
            <person name="Farina A."/>
            <person name="Faro S."/>
            <person name="Ferguson D."/>
            <person name="Fisher S."/>
            <person name="Foley C.D."/>
            <person name="Franke A."/>
            <person name="Friedrich D."/>
            <person name="Gadbois L."/>
            <person name="Gearin G."/>
            <person name="Gearin C.R."/>
            <person name="Giannoukos G."/>
            <person name="Goode T."/>
            <person name="Graham J."/>
            <person name="Grandbois E."/>
            <person name="Grewal S."/>
            <person name="Gyaltsen K."/>
            <person name="Hafez N."/>
            <person name="Hagos B."/>
            <person name="Hall J."/>
            <person name="Henson C."/>
            <person name="Hollinger A."/>
            <person name="Honan T."/>
            <person name="Huard M.D."/>
            <person name="Hughes L."/>
            <person name="Hurhula B."/>
            <person name="Husby M.E."/>
            <person name="Kamat A."/>
            <person name="Kanga B."/>
            <person name="Kashin S."/>
            <person name="Khazanovich D."/>
            <person name="Kisner P."/>
            <person name="Lance K."/>
            <person name="Lara M."/>
            <person name="Lee W."/>
            <person name="Lennon N."/>
            <person name="Letendre F."/>
            <person name="LeVine R."/>
            <person name="Lipovsky A."/>
            <person name="Liu X."/>
            <person name="Liu J."/>
            <person name="Liu S."/>
            <person name="Lokyitsang T."/>
            <person name="Lokyitsang Y."/>
            <person name="Lubonja R."/>
            <person name="Lui A."/>
            <person name="MacDonald P."/>
            <person name="Magnisalis V."/>
            <person name="Maru K."/>
            <person name="Matthews C."/>
            <person name="McCusker W."/>
            <person name="McDonough S."/>
            <person name="Mehta T."/>
            <person name="Meldrim J."/>
            <person name="Meneus L."/>
            <person name="Mihai O."/>
            <person name="Mihalev A."/>
            <person name="Mihova T."/>
            <person name="Mittelman R."/>
            <person name="Mlenga V."/>
            <person name="Montmayeur A."/>
            <person name="Mulrain L."/>
            <person name="Navidi A."/>
            <person name="Naylor J."/>
            <person name="Negash T."/>
            <person name="Nguyen T."/>
            <person name="Nguyen N."/>
            <person name="Nicol R."/>
            <person name="Norbu C."/>
            <person name="Norbu N."/>
            <person name="Novod N."/>
            <person name="O'Neill B."/>
            <person name="Osman S."/>
            <person name="Markiewicz E."/>
            <person name="Oyono O.L."/>
            <person name="Patti C."/>
            <person name="Phunkhang P."/>
            <person name="Pierre F."/>
            <person name="Priest M."/>
            <person name="Raghuraman S."/>
            <person name="Rege F."/>
            <person name="Reyes R."/>
            <person name="Rise C."/>
            <person name="Rogov P."/>
            <person name="Ross K."/>
            <person name="Ryan E."/>
            <person name="Settipalli S."/>
            <person name="Shea T."/>
            <person name="Sherpa N."/>
            <person name="Shi L."/>
            <person name="Shih D."/>
            <person name="Sparrow T."/>
            <person name="Spaulding J."/>
            <person name="Stalker J."/>
            <person name="Stange-Thomann N."/>
            <person name="Stavropoulos S."/>
            <person name="Stone C."/>
            <person name="Strader C."/>
            <person name="Tesfaye S."/>
            <person name="Thomson T."/>
            <person name="Thoulutsang Y."/>
            <person name="Thoulutsang D."/>
            <person name="Topham K."/>
            <person name="Topping I."/>
            <person name="Tsamla T."/>
            <person name="Vassiliev H."/>
            <person name="Vo A."/>
            <person name="Wangchuk T."/>
            <person name="Wangdi T."/>
            <person name="Weiand M."/>
            <person name="Wilkinson J."/>
            <person name="Wilson A."/>
            <person name="Yadav S."/>
            <person name="Young G."/>
            <person name="Yu Q."/>
            <person name="Zembek L."/>
            <person name="Zhong D."/>
            <person name="Zimmer A."/>
            <person name="Zwirko Z."/>
            <person name="Jaffe D.B."/>
            <person name="Alvarez P."/>
            <person name="Brockman W."/>
            <person name="Butler J."/>
            <person name="Chin C."/>
            <person name="Gnerre S."/>
            <person name="Grabherr M."/>
            <person name="Kleber M."/>
            <person name="Mauceli E."/>
            <person name="MacCallum I."/>
        </authorList>
    </citation>
    <scope>NUCLEOTIDE SEQUENCE [LARGE SCALE GENOMIC DNA]</scope>
    <source>
        <strain evidence="3">Tucson 15010-1051.87</strain>
    </source>
</reference>
<evidence type="ECO:0000256" key="1">
    <source>
        <dbReference type="SAM" id="Phobius"/>
    </source>
</evidence>
<organism evidence="2 3">
    <name type="scientific">Drosophila virilis</name>
    <name type="common">Fruit fly</name>
    <dbReference type="NCBI Taxonomy" id="7244"/>
    <lineage>
        <taxon>Eukaryota</taxon>
        <taxon>Metazoa</taxon>
        <taxon>Ecdysozoa</taxon>
        <taxon>Arthropoda</taxon>
        <taxon>Hexapoda</taxon>
        <taxon>Insecta</taxon>
        <taxon>Pterygota</taxon>
        <taxon>Neoptera</taxon>
        <taxon>Endopterygota</taxon>
        <taxon>Diptera</taxon>
        <taxon>Brachycera</taxon>
        <taxon>Muscomorpha</taxon>
        <taxon>Ephydroidea</taxon>
        <taxon>Drosophilidae</taxon>
        <taxon>Drosophila</taxon>
    </lineage>
</organism>
<accession>A0A0Q9W801</accession>
<dbReference type="Proteomes" id="UP000008792">
    <property type="component" value="Unassembled WGS sequence"/>
</dbReference>
<protein>
    <submittedName>
        <fullName evidence="2">Uncharacterized protein</fullName>
    </submittedName>
</protein>
<dbReference type="OrthoDB" id="7861101at2759"/>
<keyword evidence="1" id="KW-1133">Transmembrane helix</keyword>
<keyword evidence="1" id="KW-0472">Membrane</keyword>
<gene>
    <name evidence="2" type="primary">Dvir\GJ25956</name>
    <name evidence="2" type="ORF">Dvir_GJ25956</name>
</gene>
<evidence type="ECO:0000313" key="2">
    <source>
        <dbReference type="EMBL" id="KRF80924.1"/>
    </source>
</evidence>
<name>A0A0Q9W801_DROVI</name>
<feature type="transmembrane region" description="Helical" evidence="1">
    <location>
        <begin position="61"/>
        <end position="85"/>
    </location>
</feature>
<proteinExistence type="predicted"/>
<dbReference type="EMBL" id="CH940657">
    <property type="protein sequence ID" value="KRF80924.1"/>
    <property type="molecule type" value="Genomic_DNA"/>
</dbReference>
<sequence>MPRLLFKSPQLGVKTKQINKIGYETVLEDYGIHQTPSELSNAISQPTKQLKEISLKDITDVALTTLAFLSFGMFILQVLMCITMSKEETNNLMMLPMEATEPVDTNDGTEEIRRRKRSIQQSPTTLIGVNRLTETVLKTLDNIYISEKKNNNNKYYFHLLCGYVLSTELIRLHFLKTLIIQLWSFIYQQKSLYKESELAERARCFRKADFHKLNDLILQVDWSLLYNCADIDVAIKLFNNTLYSIFDVMPGCLVLK</sequence>
<dbReference type="InParanoid" id="A0A0Q9W801"/>